<dbReference type="RefSeq" id="WP_061175984.1">
    <property type="nucleotide sequence ID" value="NZ_FCOE02000010.1"/>
</dbReference>
<evidence type="ECO:0000259" key="8">
    <source>
        <dbReference type="PROSITE" id="PS51935"/>
    </source>
</evidence>
<organism evidence="9 10">
    <name type="scientific">Caballeronia pedi</name>
    <dbReference type="NCBI Taxonomy" id="1777141"/>
    <lineage>
        <taxon>Bacteria</taxon>
        <taxon>Pseudomonadati</taxon>
        <taxon>Pseudomonadota</taxon>
        <taxon>Betaproteobacteria</taxon>
        <taxon>Burkholderiales</taxon>
        <taxon>Burkholderiaceae</taxon>
        <taxon>Caballeronia</taxon>
    </lineage>
</organism>
<dbReference type="GO" id="GO:0008235">
    <property type="term" value="F:metalloexopeptidase activity"/>
    <property type="evidence" value="ECO:0007669"/>
    <property type="project" value="TreeGrafter"/>
</dbReference>
<reference evidence="9" key="1">
    <citation type="submission" date="2016-01" db="EMBL/GenBank/DDBJ databases">
        <authorList>
            <person name="Peeters C."/>
        </authorList>
    </citation>
    <scope>NUCLEOTIDE SEQUENCE [LARGE SCALE GENOMIC DNA]</scope>
    <source>
        <strain evidence="9">LMG 29323</strain>
    </source>
</reference>
<dbReference type="SUPFAM" id="SSF102712">
    <property type="entry name" value="JAB1/MPN domain"/>
    <property type="match status" value="1"/>
</dbReference>
<dbReference type="CDD" id="cd08073">
    <property type="entry name" value="MPN_NLPC_P60"/>
    <property type="match status" value="1"/>
</dbReference>
<dbReference type="AlphaFoldDB" id="A0A158BHN2"/>
<dbReference type="InterPro" id="IPR051929">
    <property type="entry name" value="VirAsm_ModProt"/>
</dbReference>
<dbReference type="EMBL" id="FCOE02000010">
    <property type="protein sequence ID" value="SAK69440.1"/>
    <property type="molecule type" value="Genomic_DNA"/>
</dbReference>
<feature type="domain" description="NlpC/P60" evidence="8">
    <location>
        <begin position="103"/>
        <end position="249"/>
    </location>
</feature>
<dbReference type="PANTHER" id="PTHR34858">
    <property type="entry name" value="CYSO-CYSTEINE PEPTIDASE"/>
    <property type="match status" value="1"/>
</dbReference>
<proteinExistence type="inferred from homology"/>
<evidence type="ECO:0000256" key="5">
    <source>
        <dbReference type="ARBA" id="ARBA00022807"/>
    </source>
</evidence>
<protein>
    <submittedName>
        <fullName evidence="9">NLP/P60 protein</fullName>
    </submittedName>
</protein>
<name>A0A158BHN2_9BURK</name>
<evidence type="ECO:0000313" key="9">
    <source>
        <dbReference type="EMBL" id="SAK69440.1"/>
    </source>
</evidence>
<dbReference type="GO" id="GO:0008270">
    <property type="term" value="F:zinc ion binding"/>
    <property type="evidence" value="ECO:0007669"/>
    <property type="project" value="TreeGrafter"/>
</dbReference>
<dbReference type="Proteomes" id="UP000054911">
    <property type="component" value="Unassembled WGS sequence"/>
</dbReference>
<evidence type="ECO:0000313" key="10">
    <source>
        <dbReference type="Proteomes" id="UP000054911"/>
    </source>
</evidence>
<dbReference type="Gene3D" id="3.90.1720.10">
    <property type="entry name" value="endopeptidase domain like (from Nostoc punctiforme)"/>
    <property type="match status" value="1"/>
</dbReference>
<dbReference type="GO" id="GO:0006508">
    <property type="term" value="P:proteolysis"/>
    <property type="evidence" value="ECO:0007669"/>
    <property type="project" value="UniProtKB-KW"/>
</dbReference>
<dbReference type="OrthoDB" id="1494599at2"/>
<evidence type="ECO:0000256" key="1">
    <source>
        <dbReference type="ARBA" id="ARBA00007074"/>
    </source>
</evidence>
<keyword evidence="6" id="KW-0862">Zinc</keyword>
<keyword evidence="2" id="KW-0645">Protease</keyword>
<evidence type="ECO:0000256" key="2">
    <source>
        <dbReference type="ARBA" id="ARBA00022670"/>
    </source>
</evidence>
<accession>A0A158BHN2</accession>
<sequence>MLDDRARVAIEAHALRCYPNEACGLIVNDGYIACSNIAVDPAHGFVIAPAAYTRAEEQGAIQTIVHSHPDTGAWPSIADLLAREASSVPEWIIVSVRRGADHWPAIERVHRFGHSADCIPLLGVPFVHGATDCYGLVRRYYLAALNLDLPDFARAGHWWEHAHSSLYVDNYEAAGFVSVGRDAILHEGDVLFMAIASRHGIPNHAAIYLGGDEILHHLWNQLSRREGLPRYRAHVTHVMRHKETLEWNR</sequence>
<dbReference type="InterPro" id="IPR038765">
    <property type="entry name" value="Papain-like_cys_pep_sf"/>
</dbReference>
<evidence type="ECO:0000256" key="7">
    <source>
        <dbReference type="ARBA" id="ARBA00023049"/>
    </source>
</evidence>
<dbReference type="PANTHER" id="PTHR34858:SF1">
    <property type="entry name" value="CYSO-CYSTEINE PEPTIDASE"/>
    <property type="match status" value="1"/>
</dbReference>
<keyword evidence="7" id="KW-0482">Metalloprotease</keyword>
<comment type="caution">
    <text evidence="9">The sequence shown here is derived from an EMBL/GenBank/DDBJ whole genome shotgun (WGS) entry which is preliminary data.</text>
</comment>
<gene>
    <name evidence="9" type="ORF">AWB80_03565</name>
</gene>
<dbReference type="Pfam" id="PF00877">
    <property type="entry name" value="NLPC_P60"/>
    <property type="match status" value="1"/>
</dbReference>
<dbReference type="PROSITE" id="PS51935">
    <property type="entry name" value="NLPC_P60"/>
    <property type="match status" value="1"/>
</dbReference>
<dbReference type="GO" id="GO:0008234">
    <property type="term" value="F:cysteine-type peptidase activity"/>
    <property type="evidence" value="ECO:0007669"/>
    <property type="project" value="UniProtKB-KW"/>
</dbReference>
<keyword evidence="10" id="KW-1185">Reference proteome</keyword>
<comment type="similarity">
    <text evidence="1">Belongs to the peptidase C40 family.</text>
</comment>
<evidence type="ECO:0000256" key="6">
    <source>
        <dbReference type="ARBA" id="ARBA00022833"/>
    </source>
</evidence>
<dbReference type="Pfam" id="PF14464">
    <property type="entry name" value="Prok-JAB"/>
    <property type="match status" value="1"/>
</dbReference>
<evidence type="ECO:0000256" key="3">
    <source>
        <dbReference type="ARBA" id="ARBA00022723"/>
    </source>
</evidence>
<dbReference type="InterPro" id="IPR028090">
    <property type="entry name" value="JAB_dom_prok"/>
</dbReference>
<keyword evidence="4" id="KW-0378">Hydrolase</keyword>
<keyword evidence="3" id="KW-0479">Metal-binding</keyword>
<keyword evidence="5" id="KW-0788">Thiol protease</keyword>
<dbReference type="SUPFAM" id="SSF54001">
    <property type="entry name" value="Cysteine proteinases"/>
    <property type="match status" value="1"/>
</dbReference>
<dbReference type="STRING" id="1777141.AWB80_03565"/>
<dbReference type="InterPro" id="IPR000064">
    <property type="entry name" value="NLP_P60_dom"/>
</dbReference>
<evidence type="ECO:0000256" key="4">
    <source>
        <dbReference type="ARBA" id="ARBA00022801"/>
    </source>
</evidence>
<dbReference type="Gene3D" id="3.40.140.10">
    <property type="entry name" value="Cytidine Deaminase, domain 2"/>
    <property type="match status" value="1"/>
</dbReference>